<accession>A0A6N3QTV4</accession>
<organism evidence="1 2">
    <name type="scientific">Shigella flexneri CCH060</name>
    <dbReference type="NCBI Taxonomy" id="754091"/>
    <lineage>
        <taxon>Bacteria</taxon>
        <taxon>Pseudomonadati</taxon>
        <taxon>Pseudomonadota</taxon>
        <taxon>Gammaproteobacteria</taxon>
        <taxon>Enterobacterales</taxon>
        <taxon>Enterobacteriaceae</taxon>
        <taxon>Shigella</taxon>
    </lineage>
</organism>
<evidence type="ECO:0000313" key="2">
    <source>
        <dbReference type="Proteomes" id="UP000005406"/>
    </source>
</evidence>
<evidence type="ECO:0000313" key="1">
    <source>
        <dbReference type="EMBL" id="EIQ02411.1"/>
    </source>
</evidence>
<name>A0A6N3QTV4_SHIFL</name>
<dbReference type="EMBL" id="AKMW01000080">
    <property type="protein sequence ID" value="EIQ02411.1"/>
    <property type="molecule type" value="Genomic_DNA"/>
</dbReference>
<protein>
    <submittedName>
        <fullName evidence="1">Uncharacterized protein</fullName>
    </submittedName>
</protein>
<dbReference type="Proteomes" id="UP000005406">
    <property type="component" value="Unassembled WGS sequence"/>
</dbReference>
<dbReference type="AlphaFoldDB" id="A0A6N3QTV4"/>
<proteinExistence type="predicted"/>
<sequence length="61" mass="6911">MNAIFKTFAKLADVAKLHKSGAKSEPTTCAEEQVNHYRSPKDAVNKGEKIWHAYPSYCRSR</sequence>
<reference evidence="1 2" key="1">
    <citation type="submission" date="2012-03" db="EMBL/GenBank/DDBJ databases">
        <authorList>
            <person name="Rasko D."/>
            <person name="Redman J."/>
            <person name="Daugherty S.C."/>
            <person name="Tallon L."/>
            <person name="Sadzewicz L."/>
            <person name="Jones K."/>
            <person name="Santana-Cruz I."/>
            <person name="Liu X."/>
        </authorList>
    </citation>
    <scope>NUCLEOTIDE SEQUENCE [LARGE SCALE GENOMIC DNA]</scope>
    <source>
        <strain evidence="1 2">CCH060</strain>
    </source>
</reference>
<gene>
    <name evidence="1" type="ORF">SFCCH060_5138</name>
</gene>
<comment type="caution">
    <text evidence="1">The sequence shown here is derived from an EMBL/GenBank/DDBJ whole genome shotgun (WGS) entry which is preliminary data.</text>
</comment>